<dbReference type="InterPro" id="IPR024775">
    <property type="entry name" value="DinB-like"/>
</dbReference>
<evidence type="ECO:0000313" key="3">
    <source>
        <dbReference type="Proteomes" id="UP000181997"/>
    </source>
</evidence>
<feature type="domain" description="DinB-like" evidence="1">
    <location>
        <begin position="29"/>
        <end position="164"/>
    </location>
</feature>
<accession>A0A0V8HQ46</accession>
<reference evidence="3" key="1">
    <citation type="submission" date="2016-08" db="EMBL/GenBank/DDBJ databases">
        <authorList>
            <person name="Varghese N."/>
            <person name="Submissions Spin"/>
        </authorList>
    </citation>
    <scope>NUCLEOTIDE SEQUENCE [LARGE SCALE GENOMIC DNA]</scope>
    <source>
        <strain evidence="3">SGD-1123</strain>
    </source>
</reference>
<proteinExistence type="predicted"/>
<sequence length="169" mass="18851">MRPRPLCIENPEHDRYVSLVPDGDIEEILSKQRTKTISLLSGVSEESAGKAYAPGKWTLKEVVGHMTDSERVMSYRMLAIARNESEPLPAMEQDQYVSAANFNKLSWEQLLAGLDAVRANTLSLISTIDDEAWVRSGTVMNSPVSVDIIAYGIAGHELHHLNVIRDKYL</sequence>
<dbReference type="RefSeq" id="WP_058297365.1">
    <property type="nucleotide sequence ID" value="NZ_FMAU01000001.1"/>
</dbReference>
<organism evidence="2 3">
    <name type="scientific">[Bacillus] enclensis</name>
    <dbReference type="NCBI Taxonomy" id="1402860"/>
    <lineage>
        <taxon>Bacteria</taxon>
        <taxon>Bacillati</taxon>
        <taxon>Bacillota</taxon>
        <taxon>Bacilli</taxon>
        <taxon>Bacillales</taxon>
        <taxon>Bacillaceae</taxon>
        <taxon>Rossellomorea</taxon>
    </lineage>
</organism>
<evidence type="ECO:0000313" key="2">
    <source>
        <dbReference type="EMBL" id="SCB78346.1"/>
    </source>
</evidence>
<protein>
    <submittedName>
        <fullName evidence="2">DinB superfamily protein</fullName>
    </submittedName>
</protein>
<dbReference type="InterPro" id="IPR034660">
    <property type="entry name" value="DinB/YfiT-like"/>
</dbReference>
<name>A0A0V8HQ46_9BACI</name>
<dbReference type="EMBL" id="FMAU01000001">
    <property type="protein sequence ID" value="SCB78346.1"/>
    <property type="molecule type" value="Genomic_DNA"/>
</dbReference>
<evidence type="ECO:0000259" key="1">
    <source>
        <dbReference type="Pfam" id="PF12867"/>
    </source>
</evidence>
<dbReference type="SUPFAM" id="SSF109854">
    <property type="entry name" value="DinB/YfiT-like putative metalloenzymes"/>
    <property type="match status" value="1"/>
</dbReference>
<dbReference type="OrthoDB" id="9793216at2"/>
<keyword evidence="3" id="KW-1185">Reference proteome</keyword>
<dbReference type="Pfam" id="PF12867">
    <property type="entry name" value="DinB_2"/>
    <property type="match status" value="1"/>
</dbReference>
<dbReference type="Proteomes" id="UP000181997">
    <property type="component" value="Unassembled WGS sequence"/>
</dbReference>
<dbReference type="Gene3D" id="1.20.120.450">
    <property type="entry name" value="dinb family like domain"/>
    <property type="match status" value="1"/>
</dbReference>
<dbReference type="AlphaFoldDB" id="A0A0V8HQ46"/>
<gene>
    <name evidence="2" type="ORF">GA0061094_0470</name>
</gene>